<dbReference type="GO" id="GO:0004175">
    <property type="term" value="F:endopeptidase activity"/>
    <property type="evidence" value="ECO:0007669"/>
    <property type="project" value="UniProtKB-ARBA"/>
</dbReference>
<dbReference type="PANTHER" id="PTHR39430">
    <property type="entry name" value="MEMBRANE-ASSOCIATED PROTEASE-RELATED"/>
    <property type="match status" value="1"/>
</dbReference>
<evidence type="ECO:0000256" key="2">
    <source>
        <dbReference type="SAM" id="Phobius"/>
    </source>
</evidence>
<reference evidence="4 5" key="1">
    <citation type="submission" date="2020-07" db="EMBL/GenBank/DDBJ databases">
        <title>Genomic Encyclopedia of Type Strains, Phase IV (KMG-V): Genome sequencing to study the core and pangenomes of soil and plant-associated prokaryotes.</title>
        <authorList>
            <person name="Whitman W."/>
        </authorList>
    </citation>
    <scope>NUCLEOTIDE SEQUENCE [LARGE SCALE GENOMIC DNA]</scope>
    <source>
        <strain evidence="4 5">M8UP22</strain>
    </source>
</reference>
<feature type="transmembrane region" description="Helical" evidence="2">
    <location>
        <begin position="274"/>
        <end position="293"/>
    </location>
</feature>
<protein>
    <recommendedName>
        <fullName evidence="3">CAAX prenyl protease 2/Lysostaphin resistance protein A-like domain-containing protein</fullName>
    </recommendedName>
</protein>
<gene>
    <name evidence="4" type="ORF">HDF08_001115</name>
</gene>
<evidence type="ECO:0000313" key="5">
    <source>
        <dbReference type="Proteomes" id="UP000564385"/>
    </source>
</evidence>
<proteinExistence type="predicted"/>
<organism evidence="4 5">
    <name type="scientific">Tunturiibacter lichenicola</name>
    <dbReference type="NCBI Taxonomy" id="2051959"/>
    <lineage>
        <taxon>Bacteria</taxon>
        <taxon>Pseudomonadati</taxon>
        <taxon>Acidobacteriota</taxon>
        <taxon>Terriglobia</taxon>
        <taxon>Terriglobales</taxon>
        <taxon>Acidobacteriaceae</taxon>
        <taxon>Tunturiibacter</taxon>
    </lineage>
</organism>
<evidence type="ECO:0000313" key="4">
    <source>
        <dbReference type="EMBL" id="NYF89048.1"/>
    </source>
</evidence>
<keyword evidence="2" id="KW-1133">Transmembrane helix</keyword>
<dbReference type="Proteomes" id="UP000564385">
    <property type="component" value="Unassembled WGS sequence"/>
</dbReference>
<accession>A0A852V7T7</accession>
<feature type="transmembrane region" description="Helical" evidence="2">
    <location>
        <begin position="224"/>
        <end position="253"/>
    </location>
</feature>
<evidence type="ECO:0000256" key="1">
    <source>
        <dbReference type="SAM" id="MobiDB-lite"/>
    </source>
</evidence>
<dbReference type="PANTHER" id="PTHR39430:SF1">
    <property type="entry name" value="PROTEASE"/>
    <property type="match status" value="1"/>
</dbReference>
<feature type="transmembrane region" description="Helical" evidence="2">
    <location>
        <begin position="330"/>
        <end position="350"/>
    </location>
</feature>
<feature type="domain" description="CAAX prenyl protease 2/Lysostaphin resistance protein A-like" evidence="3">
    <location>
        <begin position="221"/>
        <end position="337"/>
    </location>
</feature>
<feature type="transmembrane region" description="Helical" evidence="2">
    <location>
        <begin position="100"/>
        <end position="121"/>
    </location>
</feature>
<dbReference type="InterPro" id="IPR003675">
    <property type="entry name" value="Rce1/LyrA-like_dom"/>
</dbReference>
<sequence length="358" mass="38713">MSELTPNPATPATGSPASRSVSSNIAQNTAAFLSPNPVAGGPQSRSQSDAPVHPILPERPILPELSLLPEGEAILQPPMDNTPNDAPEDAPHRIPNFGHALLFLAIAGVFLFLTQLLLLGLTHAPAIAGKLSAASIPPKLLIASEAVTYLSTLAISWFVFPLLWRRPFANGIDANPDAARRNAFRLIPIGLALSFAVQAISSVISIPKDIPIDDFFRTPSDVWLVTLFGILVAPLFEEILFRGFLLPAVAIAYDWLSLPRTPAARELWHSNNKISTPALVFSAVFTSILFAALHGQQTAFTWPVLLLLFCVSLILSAVRIRLRSVLASTLIHASYNFTIFLTAFIATGGYRHLEKLSR</sequence>
<keyword evidence="2" id="KW-0472">Membrane</keyword>
<feature type="compositionally biased region" description="Polar residues" evidence="1">
    <location>
        <begin position="1"/>
        <end position="31"/>
    </location>
</feature>
<keyword evidence="2" id="KW-0812">Transmembrane</keyword>
<dbReference type="AlphaFoldDB" id="A0A852V7T7"/>
<dbReference type="GO" id="GO:0080120">
    <property type="term" value="P:CAAX-box protein maturation"/>
    <property type="evidence" value="ECO:0007669"/>
    <property type="project" value="UniProtKB-ARBA"/>
</dbReference>
<name>A0A852V7T7_9BACT</name>
<comment type="caution">
    <text evidence="4">The sequence shown here is derived from an EMBL/GenBank/DDBJ whole genome shotgun (WGS) entry which is preliminary data.</text>
</comment>
<feature type="transmembrane region" description="Helical" evidence="2">
    <location>
        <begin position="184"/>
        <end position="204"/>
    </location>
</feature>
<dbReference type="Pfam" id="PF02517">
    <property type="entry name" value="Rce1-like"/>
    <property type="match status" value="1"/>
</dbReference>
<feature type="transmembrane region" description="Helical" evidence="2">
    <location>
        <begin position="299"/>
        <end position="318"/>
    </location>
</feature>
<evidence type="ECO:0000259" key="3">
    <source>
        <dbReference type="Pfam" id="PF02517"/>
    </source>
</evidence>
<feature type="transmembrane region" description="Helical" evidence="2">
    <location>
        <begin position="141"/>
        <end position="164"/>
    </location>
</feature>
<dbReference type="EMBL" id="JACCCU010000001">
    <property type="protein sequence ID" value="NYF89048.1"/>
    <property type="molecule type" value="Genomic_DNA"/>
</dbReference>
<feature type="region of interest" description="Disordered" evidence="1">
    <location>
        <begin position="1"/>
        <end position="55"/>
    </location>
</feature>